<keyword evidence="9 10" id="KW-0807">Transducer</keyword>
<keyword evidence="5 11" id="KW-1133">Transmembrane helix</keyword>
<proteinExistence type="inferred from homology"/>
<gene>
    <name evidence="13" type="ORF">R5R35_008562</name>
</gene>
<accession>A0AAN9Z662</accession>
<dbReference type="Pfam" id="PF00001">
    <property type="entry name" value="7tm_1"/>
    <property type="match status" value="1"/>
</dbReference>
<evidence type="ECO:0000313" key="14">
    <source>
        <dbReference type="Proteomes" id="UP001378592"/>
    </source>
</evidence>
<evidence type="ECO:0000259" key="12">
    <source>
        <dbReference type="PROSITE" id="PS50262"/>
    </source>
</evidence>
<evidence type="ECO:0000256" key="10">
    <source>
        <dbReference type="RuleBase" id="RU000688"/>
    </source>
</evidence>
<keyword evidence="6 10" id="KW-0297">G-protein coupled receptor</keyword>
<comment type="subcellular location">
    <subcellularLocation>
        <location evidence="1">Cell membrane</location>
        <topology evidence="1">Multi-pass membrane protein</topology>
    </subcellularLocation>
</comment>
<dbReference type="Gene3D" id="1.20.1070.10">
    <property type="entry name" value="Rhodopsin 7-helix transmembrane proteins"/>
    <property type="match status" value="1"/>
</dbReference>
<comment type="similarity">
    <text evidence="2 10">Belongs to the G-protein coupled receptor 1 family.</text>
</comment>
<evidence type="ECO:0000256" key="1">
    <source>
        <dbReference type="ARBA" id="ARBA00004651"/>
    </source>
</evidence>
<evidence type="ECO:0000256" key="11">
    <source>
        <dbReference type="SAM" id="Phobius"/>
    </source>
</evidence>
<keyword evidence="8 10" id="KW-0675">Receptor</keyword>
<evidence type="ECO:0000256" key="9">
    <source>
        <dbReference type="ARBA" id="ARBA00023224"/>
    </source>
</evidence>
<evidence type="ECO:0000256" key="2">
    <source>
        <dbReference type="ARBA" id="ARBA00010663"/>
    </source>
</evidence>
<feature type="transmembrane region" description="Helical" evidence="11">
    <location>
        <begin position="87"/>
        <end position="107"/>
    </location>
</feature>
<dbReference type="GO" id="GO:0004995">
    <property type="term" value="F:tachykinin receptor activity"/>
    <property type="evidence" value="ECO:0007669"/>
    <property type="project" value="InterPro"/>
</dbReference>
<dbReference type="GO" id="GO:0005886">
    <property type="term" value="C:plasma membrane"/>
    <property type="evidence" value="ECO:0007669"/>
    <property type="project" value="UniProtKB-SubCell"/>
</dbReference>
<evidence type="ECO:0000256" key="3">
    <source>
        <dbReference type="ARBA" id="ARBA00022475"/>
    </source>
</evidence>
<dbReference type="PRINTS" id="PR00237">
    <property type="entry name" value="GPCRRHODOPSN"/>
</dbReference>
<feature type="transmembrane region" description="Helical" evidence="11">
    <location>
        <begin position="7"/>
        <end position="28"/>
    </location>
</feature>
<dbReference type="SUPFAM" id="SSF81321">
    <property type="entry name" value="Family A G protein-coupled receptor-like"/>
    <property type="match status" value="1"/>
</dbReference>
<keyword evidence="7 11" id="KW-0472">Membrane</keyword>
<feature type="domain" description="G-protein coupled receptors family 1 profile" evidence="12">
    <location>
        <begin position="1"/>
        <end position="140"/>
    </location>
</feature>
<keyword evidence="3" id="KW-1003">Cell membrane</keyword>
<feature type="transmembrane region" description="Helical" evidence="11">
    <location>
        <begin position="48"/>
        <end position="66"/>
    </location>
</feature>
<dbReference type="InterPro" id="IPR001681">
    <property type="entry name" value="Neurokn_rcpt"/>
</dbReference>
<sequence>MRTVTNYFLVNLSLSDLLMALLNCAFNFVFMLNSDWPFGPVYCSINNFVANVTVAASVFTLVAISLDRYMAIVRPLRHRMSRRRARLALAAIWLCSALLALPCALYSTTMTMRYSSGQTRQVCYMLWPDGRYPTSMTEYV</sequence>
<keyword evidence="4 10" id="KW-0812">Transmembrane</keyword>
<dbReference type="InterPro" id="IPR017452">
    <property type="entry name" value="GPCR_Rhodpsn_7TM"/>
</dbReference>
<dbReference type="PANTHER" id="PTHR46925:SF2">
    <property type="entry name" value="G-PROTEIN COUPLED RECEPTOR TKR-1-RELATED"/>
    <property type="match status" value="1"/>
</dbReference>
<dbReference type="Proteomes" id="UP001378592">
    <property type="component" value="Unassembled WGS sequence"/>
</dbReference>
<evidence type="ECO:0000256" key="8">
    <source>
        <dbReference type="ARBA" id="ARBA00023170"/>
    </source>
</evidence>
<evidence type="ECO:0000256" key="6">
    <source>
        <dbReference type="ARBA" id="ARBA00023040"/>
    </source>
</evidence>
<evidence type="ECO:0000313" key="13">
    <source>
        <dbReference type="EMBL" id="KAK7866056.1"/>
    </source>
</evidence>
<keyword evidence="14" id="KW-1185">Reference proteome</keyword>
<organism evidence="13 14">
    <name type="scientific">Gryllus longicercus</name>
    <dbReference type="NCBI Taxonomy" id="2509291"/>
    <lineage>
        <taxon>Eukaryota</taxon>
        <taxon>Metazoa</taxon>
        <taxon>Ecdysozoa</taxon>
        <taxon>Arthropoda</taxon>
        <taxon>Hexapoda</taxon>
        <taxon>Insecta</taxon>
        <taxon>Pterygota</taxon>
        <taxon>Neoptera</taxon>
        <taxon>Polyneoptera</taxon>
        <taxon>Orthoptera</taxon>
        <taxon>Ensifera</taxon>
        <taxon>Gryllidea</taxon>
        <taxon>Grylloidea</taxon>
        <taxon>Gryllidae</taxon>
        <taxon>Gryllinae</taxon>
        <taxon>Gryllus</taxon>
    </lineage>
</organism>
<dbReference type="AlphaFoldDB" id="A0AAN9Z662"/>
<dbReference type="PANTHER" id="PTHR46925">
    <property type="entry name" value="G-PROTEIN COUPLED RECEPTOR TKR-1-RELATED"/>
    <property type="match status" value="1"/>
</dbReference>
<reference evidence="13 14" key="1">
    <citation type="submission" date="2024-03" db="EMBL/GenBank/DDBJ databases">
        <title>The genome assembly and annotation of the cricket Gryllus longicercus Weissman &amp; Gray.</title>
        <authorList>
            <person name="Szrajer S."/>
            <person name="Gray D."/>
            <person name="Ylla G."/>
        </authorList>
    </citation>
    <scope>NUCLEOTIDE SEQUENCE [LARGE SCALE GENOMIC DNA]</scope>
    <source>
        <strain evidence="13">DAG 2021-001</strain>
        <tissue evidence="13">Whole body minus gut</tissue>
    </source>
</reference>
<dbReference type="PROSITE" id="PS00237">
    <property type="entry name" value="G_PROTEIN_RECEP_F1_1"/>
    <property type="match status" value="1"/>
</dbReference>
<evidence type="ECO:0000256" key="5">
    <source>
        <dbReference type="ARBA" id="ARBA00022989"/>
    </source>
</evidence>
<dbReference type="EMBL" id="JAZDUA010000157">
    <property type="protein sequence ID" value="KAK7866056.1"/>
    <property type="molecule type" value="Genomic_DNA"/>
</dbReference>
<dbReference type="InterPro" id="IPR000276">
    <property type="entry name" value="GPCR_Rhodpsn"/>
</dbReference>
<protein>
    <recommendedName>
        <fullName evidence="12">G-protein coupled receptors family 1 profile domain-containing protein</fullName>
    </recommendedName>
</protein>
<name>A0AAN9Z662_9ORTH</name>
<evidence type="ECO:0000256" key="7">
    <source>
        <dbReference type="ARBA" id="ARBA00023136"/>
    </source>
</evidence>
<dbReference type="PROSITE" id="PS50262">
    <property type="entry name" value="G_PROTEIN_RECEP_F1_2"/>
    <property type="match status" value="1"/>
</dbReference>
<evidence type="ECO:0000256" key="4">
    <source>
        <dbReference type="ARBA" id="ARBA00022692"/>
    </source>
</evidence>
<comment type="caution">
    <text evidence="13">The sequence shown here is derived from an EMBL/GenBank/DDBJ whole genome shotgun (WGS) entry which is preliminary data.</text>
</comment>